<evidence type="ECO:0000313" key="2">
    <source>
        <dbReference type="EMBL" id="SVB57825.1"/>
    </source>
</evidence>
<dbReference type="PRINTS" id="PR00411">
    <property type="entry name" value="PNDRDTASEI"/>
</dbReference>
<organism evidence="2">
    <name type="scientific">marine metagenome</name>
    <dbReference type="NCBI Taxonomy" id="408172"/>
    <lineage>
        <taxon>unclassified sequences</taxon>
        <taxon>metagenomes</taxon>
        <taxon>ecological metagenomes</taxon>
    </lineage>
</organism>
<dbReference type="EMBL" id="UINC01047930">
    <property type="protein sequence ID" value="SVB57825.1"/>
    <property type="molecule type" value="Genomic_DNA"/>
</dbReference>
<evidence type="ECO:0000259" key="1">
    <source>
        <dbReference type="Pfam" id="PF07992"/>
    </source>
</evidence>
<dbReference type="SUPFAM" id="SSF51905">
    <property type="entry name" value="FAD/NAD(P)-binding domain"/>
    <property type="match status" value="1"/>
</dbReference>
<protein>
    <recommendedName>
        <fullName evidence="1">FAD/NAD(P)-binding domain-containing protein</fullName>
    </recommendedName>
</protein>
<dbReference type="GO" id="GO:0003955">
    <property type="term" value="F:NAD(P)H dehydrogenase (quinone) activity"/>
    <property type="evidence" value="ECO:0007669"/>
    <property type="project" value="TreeGrafter"/>
</dbReference>
<dbReference type="InterPro" id="IPR036188">
    <property type="entry name" value="FAD/NAD-bd_sf"/>
</dbReference>
<dbReference type="Gene3D" id="3.50.50.60">
    <property type="entry name" value="FAD/NAD(P)-binding domain"/>
    <property type="match status" value="1"/>
</dbReference>
<dbReference type="InterPro" id="IPR023753">
    <property type="entry name" value="FAD/NAD-binding_dom"/>
</dbReference>
<gene>
    <name evidence="2" type="ORF">METZ01_LOCUS210679</name>
</gene>
<dbReference type="AlphaFoldDB" id="A0A382F555"/>
<proteinExistence type="predicted"/>
<dbReference type="Pfam" id="PF07992">
    <property type="entry name" value="Pyr_redox_2"/>
    <property type="match status" value="1"/>
</dbReference>
<reference evidence="2" key="1">
    <citation type="submission" date="2018-05" db="EMBL/GenBank/DDBJ databases">
        <authorList>
            <person name="Lanie J.A."/>
            <person name="Ng W.-L."/>
            <person name="Kazmierczak K.M."/>
            <person name="Andrzejewski T.M."/>
            <person name="Davidsen T.M."/>
            <person name="Wayne K.J."/>
            <person name="Tettelin H."/>
            <person name="Glass J.I."/>
            <person name="Rusch D."/>
            <person name="Podicherti R."/>
            <person name="Tsui H.-C.T."/>
            <person name="Winkler M.E."/>
        </authorList>
    </citation>
    <scope>NUCLEOTIDE SEQUENCE</scope>
</reference>
<dbReference type="PANTHER" id="PTHR43014">
    <property type="entry name" value="MERCURIC REDUCTASE"/>
    <property type="match status" value="1"/>
</dbReference>
<feature type="non-terminal residue" evidence="2">
    <location>
        <position position="54"/>
    </location>
</feature>
<accession>A0A382F555</accession>
<feature type="domain" description="FAD/NAD(P)-binding" evidence="1">
    <location>
        <begin position="5"/>
        <end position="53"/>
    </location>
</feature>
<sequence length="54" mass="5565">MRPTRFVIIGGGPGGNTAASYAARHGAEVVMIEKDIVGGAAHLWDCIPSKAMIA</sequence>
<name>A0A382F555_9ZZZZ</name>
<dbReference type="GO" id="GO:0050660">
    <property type="term" value="F:flavin adenine dinucleotide binding"/>
    <property type="evidence" value="ECO:0007669"/>
    <property type="project" value="TreeGrafter"/>
</dbReference>
<dbReference type="PANTHER" id="PTHR43014:SF1">
    <property type="entry name" value="NAD(P)H DEHYDROGENASE (QUINONE)"/>
    <property type="match status" value="1"/>
</dbReference>